<dbReference type="Pfam" id="PF05954">
    <property type="entry name" value="Phage_GPD"/>
    <property type="match status" value="1"/>
</dbReference>
<evidence type="ECO:0000313" key="2">
    <source>
        <dbReference type="EMBL" id="MDR9851782.1"/>
    </source>
</evidence>
<protein>
    <submittedName>
        <fullName evidence="2">Contractile injection system protein, VgrG/Pvc8 family</fullName>
    </submittedName>
</protein>
<dbReference type="Gene3D" id="4.10.220.110">
    <property type="match status" value="1"/>
</dbReference>
<dbReference type="Proteomes" id="UP001246576">
    <property type="component" value="Unassembled WGS sequence"/>
</dbReference>
<comment type="caution">
    <text evidence="2">The sequence shown here is derived from an EMBL/GenBank/DDBJ whole genome shotgun (WGS) entry which is preliminary data.</text>
</comment>
<dbReference type="Gene3D" id="2.30.110.50">
    <property type="match status" value="1"/>
</dbReference>
<dbReference type="EMBL" id="JAVLSJ010000022">
    <property type="protein sequence ID" value="MDR9851782.1"/>
    <property type="molecule type" value="Genomic_DNA"/>
</dbReference>
<dbReference type="SUPFAM" id="SSF69279">
    <property type="entry name" value="Phage tail proteins"/>
    <property type="match status" value="1"/>
</dbReference>
<sequence>MTDQFQTIAAAFAGAVLSQLHRPLRLRWRGQETHFAQWLLVQQVDIQEACLEGLQAKLTCVSSDPELPLQALLGQPLGIEMVTDRGGLHHTNGIITEARAGQADGALRVYQLTLKDALSIMEERINTRVFRQLSVPRILEIMLGEWRQRSPALATAFHFDLDGLEDRRYPMREISHQFNESDAHFIRRLCRREGIAWYVASPQPAANTGRTAHADVPMHTLVFCDQSALLPRALAGTVRYHREGATEERDTISAWSRQRNLVPGRVWRGSWDYKAVRVEEAASHSAIDQGDSSAAQAYLGGKLNANYDDPRGSFWGNKAIGLTMLRCAVAQESALASLNLGVSLNAMTKYDEALRVLHQGATFGSAASANYLAASFATADELTGNVPDPDRADRYMAIGDMLHLNPDLRLPNLDKVLPLPPAILPYWDGDKQSLIDGAKPVKVVVSEIGKPSPASQRQGRAHIPDGFALPDEPQGGPLIQHPNTNAVISGYWIAQLVKPYTPSQVAWNAAQVPMRYEQGESFTPPDDVTKESGVLRFHYLGIPVPKAPAARHVPDWRVPQGVLREIPVPSRELLATGLLPAPATGIWHGRIDPAHPLAKVFNQWNRQAYVEEGQPFPDPRDRGLDISPKEIEWQWLDQANQPLPSGRKAITIRNLSAEEPMAKGS</sequence>
<dbReference type="Pfam" id="PF19933">
    <property type="entry name" value="DUF6396"/>
    <property type="match status" value="1"/>
</dbReference>
<evidence type="ECO:0000259" key="1">
    <source>
        <dbReference type="Pfam" id="PF19933"/>
    </source>
</evidence>
<proteinExistence type="predicted"/>
<gene>
    <name evidence="2" type="ORF">RI048_26395</name>
</gene>
<dbReference type="Gene3D" id="3.55.50.10">
    <property type="entry name" value="Baseplate protein-like domains"/>
    <property type="match status" value="1"/>
</dbReference>
<accession>A0ABU2EVM8</accession>
<dbReference type="RefSeq" id="WP_310841641.1">
    <property type="nucleotide sequence ID" value="NZ_JAVLSJ010000022.1"/>
</dbReference>
<dbReference type="InterPro" id="IPR045653">
    <property type="entry name" value="DUF6396"/>
</dbReference>
<feature type="domain" description="DUF6396" evidence="1">
    <location>
        <begin position="383"/>
        <end position="430"/>
    </location>
</feature>
<organism evidence="2 3">
    <name type="scientific">Herbaspirillum huttiense subsp. lycopersici</name>
    <dbReference type="NCBI Taxonomy" id="3074428"/>
    <lineage>
        <taxon>Bacteria</taxon>
        <taxon>Pseudomonadati</taxon>
        <taxon>Pseudomonadota</taxon>
        <taxon>Betaproteobacteria</taxon>
        <taxon>Burkholderiales</taxon>
        <taxon>Oxalobacteraceae</taxon>
        <taxon>Herbaspirillum</taxon>
    </lineage>
</organism>
<reference evidence="2" key="1">
    <citation type="submission" date="2023-09" db="EMBL/GenBank/DDBJ databases">
        <title>Description of first Herbaspirillum huttiense subsp. nephrolepsisexaltata and Herbaspirillum huttiense subsp. lycopersicon.</title>
        <authorList>
            <person name="Poudel M."/>
            <person name="Sharma A."/>
            <person name="Goss E."/>
            <person name="Tapia J.H."/>
            <person name="Harmon C.M."/>
            <person name="Jones J.B."/>
        </authorList>
    </citation>
    <scope>NUCLEOTIDE SEQUENCE</scope>
    <source>
        <strain evidence="2">SE1</strain>
    </source>
</reference>
<name>A0ABU2EVM8_9BURK</name>
<evidence type="ECO:0000313" key="3">
    <source>
        <dbReference type="Proteomes" id="UP001246576"/>
    </source>
</evidence>
<keyword evidence="3" id="KW-1185">Reference proteome</keyword>